<evidence type="ECO:0000313" key="2">
    <source>
        <dbReference type="Proteomes" id="UP000095645"/>
    </source>
</evidence>
<dbReference type="AlphaFoldDB" id="A0A174FJD4"/>
<organism evidence="1 2">
    <name type="scientific">Blautia obeum</name>
    <dbReference type="NCBI Taxonomy" id="40520"/>
    <lineage>
        <taxon>Bacteria</taxon>
        <taxon>Bacillati</taxon>
        <taxon>Bacillota</taxon>
        <taxon>Clostridia</taxon>
        <taxon>Lachnospirales</taxon>
        <taxon>Lachnospiraceae</taxon>
        <taxon>Blautia</taxon>
    </lineage>
</organism>
<dbReference type="NCBIfam" id="TIGR01784">
    <property type="entry name" value="T_den_put_tspse"/>
    <property type="match status" value="1"/>
</dbReference>
<protein>
    <submittedName>
        <fullName evidence="1">PD-(D/E)XK nuclease family transposase</fullName>
    </submittedName>
</protein>
<evidence type="ECO:0000313" key="1">
    <source>
        <dbReference type="EMBL" id="CUO48560.1"/>
    </source>
</evidence>
<accession>A0A174FJD4</accession>
<reference evidence="1 2" key="1">
    <citation type="submission" date="2015-09" db="EMBL/GenBank/DDBJ databases">
        <authorList>
            <consortium name="Pathogen Informatics"/>
        </authorList>
    </citation>
    <scope>NUCLEOTIDE SEQUENCE [LARGE SCALE GENOMIC DNA]</scope>
    <source>
        <strain evidence="1 2">2789STDY5834861</strain>
    </source>
</reference>
<sequence>METRKFKDLTIRDAFMFAAVMSDPEICRRVLELALGIPISEVHIQTEKTMAYHSEYHGVRLDVYADDAEKRRFNVEMQVTLQKFLPKRSRYYHDQIDMDALLAGDSYENLPDTYVIFICDFDPFGDGLYRYSTGMVCEETGKSVSDGVRTVYLNAHGRNRDGIPEELLQFLNYVKNTGRAEEISTTDPFVRHLQDSIDKIKQNRGMEERYMLLEEMMRNEKQKGIQEGSQKMLVQCIIESLESKFAIPVELRENIISETESDKLNAWFQLSLKVSSLEEFEQNM</sequence>
<dbReference type="InterPro" id="IPR010106">
    <property type="entry name" value="RpnA"/>
</dbReference>
<dbReference type="EMBL" id="CYZP01000032">
    <property type="protein sequence ID" value="CUO48560.1"/>
    <property type="molecule type" value="Genomic_DNA"/>
</dbReference>
<gene>
    <name evidence="1" type="ORF">ERS852476_03017</name>
</gene>
<proteinExistence type="predicted"/>
<dbReference type="Proteomes" id="UP000095645">
    <property type="component" value="Unassembled WGS sequence"/>
</dbReference>
<name>A0A174FJD4_9FIRM</name>
<dbReference type="Pfam" id="PF12784">
    <property type="entry name" value="PDDEXK_2"/>
    <property type="match status" value="1"/>
</dbReference>
<dbReference type="RefSeq" id="WP_055058646.1">
    <property type="nucleotide sequence ID" value="NZ_CYZP01000032.1"/>
</dbReference>